<proteinExistence type="predicted"/>
<evidence type="ECO:0000256" key="1">
    <source>
        <dbReference type="SAM" id="Phobius"/>
    </source>
</evidence>
<accession>A0ABR2KF03</accession>
<keyword evidence="1" id="KW-0472">Membrane</keyword>
<feature type="transmembrane region" description="Helical" evidence="1">
    <location>
        <begin position="35"/>
        <end position="59"/>
    </location>
</feature>
<dbReference type="Proteomes" id="UP001470230">
    <property type="component" value="Unassembled WGS sequence"/>
</dbReference>
<dbReference type="EMBL" id="JAPFFF010000005">
    <property type="protein sequence ID" value="KAK8888575.1"/>
    <property type="molecule type" value="Genomic_DNA"/>
</dbReference>
<evidence type="ECO:0000313" key="2">
    <source>
        <dbReference type="EMBL" id="KAK8888575.1"/>
    </source>
</evidence>
<reference evidence="2 3" key="1">
    <citation type="submission" date="2024-04" db="EMBL/GenBank/DDBJ databases">
        <title>Tritrichomonas musculus Genome.</title>
        <authorList>
            <person name="Alves-Ferreira E."/>
            <person name="Grigg M."/>
            <person name="Lorenzi H."/>
            <person name="Galac M."/>
        </authorList>
    </citation>
    <scope>NUCLEOTIDE SEQUENCE [LARGE SCALE GENOMIC DNA]</scope>
    <source>
        <strain evidence="2 3">EAF2021</strain>
    </source>
</reference>
<feature type="transmembrane region" description="Helical" evidence="1">
    <location>
        <begin position="185"/>
        <end position="208"/>
    </location>
</feature>
<feature type="transmembrane region" description="Helical" evidence="1">
    <location>
        <begin position="121"/>
        <end position="143"/>
    </location>
</feature>
<sequence length="248" mass="28470">MQEWRHKRYGLSTPKPFLQKLHRAYLITSKNKMNFFILLLVYFVAETVGNAGLLVFQWTLDKDSPKSSYLILVQLTANWPIRIWRSILNTIVLHVVISCVKRRGSELVLSDIMGIRSIMTWRIFLSMFLTDIVLASPMAIAQALFSSDFVWAVIYMIFGFILNWLFGNAQILLFEDPQLSFGSCFIWSAYAALSPNSFSVILISYLFVFLATPLIITTPILLVLQILTFFEVFGYSSPSEVHYTIPLN</sequence>
<comment type="caution">
    <text evidence="2">The sequence shown here is derived from an EMBL/GenBank/DDBJ whole genome shotgun (WGS) entry which is preliminary data.</text>
</comment>
<feature type="transmembrane region" description="Helical" evidence="1">
    <location>
        <begin position="149"/>
        <end position="173"/>
    </location>
</feature>
<organism evidence="2 3">
    <name type="scientific">Tritrichomonas musculus</name>
    <dbReference type="NCBI Taxonomy" id="1915356"/>
    <lineage>
        <taxon>Eukaryota</taxon>
        <taxon>Metamonada</taxon>
        <taxon>Parabasalia</taxon>
        <taxon>Tritrichomonadida</taxon>
        <taxon>Tritrichomonadidae</taxon>
        <taxon>Tritrichomonas</taxon>
    </lineage>
</organism>
<keyword evidence="1" id="KW-0812">Transmembrane</keyword>
<keyword evidence="1" id="KW-1133">Transmembrane helix</keyword>
<gene>
    <name evidence="2" type="ORF">M9Y10_033306</name>
</gene>
<feature type="transmembrane region" description="Helical" evidence="1">
    <location>
        <begin position="214"/>
        <end position="233"/>
    </location>
</feature>
<evidence type="ECO:0000313" key="3">
    <source>
        <dbReference type="Proteomes" id="UP001470230"/>
    </source>
</evidence>
<name>A0ABR2KF03_9EUKA</name>
<keyword evidence="3" id="KW-1185">Reference proteome</keyword>
<protein>
    <submittedName>
        <fullName evidence="2">Uncharacterized protein</fullName>
    </submittedName>
</protein>